<dbReference type="AlphaFoldDB" id="A0A1K0GRU2"/>
<organism evidence="1 2">
    <name type="scientific">Couchioplanes caeruleus subsp. caeruleus</name>
    <dbReference type="NCBI Taxonomy" id="56427"/>
    <lineage>
        <taxon>Bacteria</taxon>
        <taxon>Bacillati</taxon>
        <taxon>Actinomycetota</taxon>
        <taxon>Actinomycetes</taxon>
        <taxon>Micromonosporales</taxon>
        <taxon>Micromonosporaceae</taxon>
        <taxon>Couchioplanes</taxon>
    </lineage>
</organism>
<evidence type="ECO:0000313" key="1">
    <source>
        <dbReference type="EMBL" id="OJF15150.1"/>
    </source>
</evidence>
<protein>
    <submittedName>
        <fullName evidence="1">Uncharacterized protein</fullName>
    </submittedName>
</protein>
<dbReference type="EMBL" id="MEIA01000067">
    <property type="protein sequence ID" value="OJF15150.1"/>
    <property type="molecule type" value="Genomic_DNA"/>
</dbReference>
<accession>A0A1K0GRU2</accession>
<keyword evidence="2" id="KW-1185">Reference proteome</keyword>
<dbReference type="RefSeq" id="WP_071803740.1">
    <property type="nucleotide sequence ID" value="NZ_MEIA01000067.1"/>
</dbReference>
<gene>
    <name evidence="1" type="ORF">BG844_06095</name>
</gene>
<name>A0A1K0GRU2_9ACTN</name>
<proteinExistence type="predicted"/>
<sequence length="158" mass="17606">MLVARKMDRTWHSRYELTIDDQPIGVWRGRFYRLGGDLELQGHCYQVRSPSWFSDWCFMLDAHGTRLATASRGKGRRQIIEAQGQTYHLSPNLLGTAHQVHVGSVWVGWVERASFWRRDLGAAELPGLPLTVQAFILAVVIDSWTKGVGGGGEAGGGE</sequence>
<dbReference type="Proteomes" id="UP000182486">
    <property type="component" value="Unassembled WGS sequence"/>
</dbReference>
<reference evidence="1 2" key="1">
    <citation type="submission" date="2016-09" db="EMBL/GenBank/DDBJ databases">
        <title>Couchioplanes caeruleus draft genome sequence.</title>
        <authorList>
            <person name="Sheehan J."/>
            <person name="Caffrey P."/>
        </authorList>
    </citation>
    <scope>NUCLEOTIDE SEQUENCE [LARGE SCALE GENOMIC DNA]</scope>
    <source>
        <strain evidence="1 2">DSM 43634</strain>
    </source>
</reference>
<comment type="caution">
    <text evidence="1">The sequence shown here is derived from an EMBL/GenBank/DDBJ whole genome shotgun (WGS) entry which is preliminary data.</text>
</comment>
<evidence type="ECO:0000313" key="2">
    <source>
        <dbReference type="Proteomes" id="UP000182486"/>
    </source>
</evidence>